<organism evidence="2">
    <name type="scientific">Pseudo-nitzschia delicatissima</name>
    <dbReference type="NCBI Taxonomy" id="44447"/>
    <lineage>
        <taxon>Eukaryota</taxon>
        <taxon>Sar</taxon>
        <taxon>Stramenopiles</taxon>
        <taxon>Ochrophyta</taxon>
        <taxon>Bacillariophyta</taxon>
        <taxon>Bacillariophyceae</taxon>
        <taxon>Bacillariophycidae</taxon>
        <taxon>Bacillariales</taxon>
        <taxon>Bacillariaceae</taxon>
        <taxon>Pseudo-nitzschia</taxon>
    </lineage>
</organism>
<evidence type="ECO:0000256" key="1">
    <source>
        <dbReference type="SAM" id="SignalP"/>
    </source>
</evidence>
<name>A0A7S0ULM4_9STRA</name>
<reference evidence="2" key="1">
    <citation type="submission" date="2021-01" db="EMBL/GenBank/DDBJ databases">
        <authorList>
            <person name="Corre E."/>
            <person name="Pelletier E."/>
            <person name="Niang G."/>
            <person name="Scheremetjew M."/>
            <person name="Finn R."/>
            <person name="Kale V."/>
            <person name="Holt S."/>
            <person name="Cochrane G."/>
            <person name="Meng A."/>
            <person name="Brown T."/>
            <person name="Cohen L."/>
        </authorList>
    </citation>
    <scope>NUCLEOTIDE SEQUENCE</scope>
    <source>
        <strain evidence="2">UNC1205</strain>
    </source>
</reference>
<evidence type="ECO:0000313" key="2">
    <source>
        <dbReference type="EMBL" id="CAD8763314.1"/>
    </source>
</evidence>
<dbReference type="PANTHER" id="PTHR33975">
    <property type="entry name" value="MYELIN-ASSOCIATED OLIGODENDROCYTE BASIC PROTEIN"/>
    <property type="match status" value="1"/>
</dbReference>
<keyword evidence="1" id="KW-0732">Signal</keyword>
<protein>
    <submittedName>
        <fullName evidence="2">Uncharacterized protein</fullName>
    </submittedName>
</protein>
<accession>A0A7S0ULM4</accession>
<dbReference type="EMBL" id="HBFL01004658">
    <property type="protein sequence ID" value="CAD8763314.1"/>
    <property type="molecule type" value="Transcribed_RNA"/>
</dbReference>
<feature type="signal peptide" evidence="1">
    <location>
        <begin position="1"/>
        <end position="24"/>
    </location>
</feature>
<dbReference type="AlphaFoldDB" id="A0A7S0ULM4"/>
<proteinExistence type="predicted"/>
<dbReference type="InterPro" id="IPR053023">
    <property type="entry name" value="FLAP_modulator"/>
</dbReference>
<feature type="chain" id="PRO_5031330586" evidence="1">
    <location>
        <begin position="25"/>
        <end position="476"/>
    </location>
</feature>
<dbReference type="Pfam" id="PF07466">
    <property type="entry name" value="DUF1517"/>
    <property type="match status" value="1"/>
</dbReference>
<sequence length="476" mass="53158">MKSTMTRTLQFALLASCSTLLVNAFHLQPFRSGTTPRVTTGHQQYPKIVTIHDKRDDITIGSQRSPQLFAAGFDRNLENNKNGRIRRRFERISSYLLRLANRLSFRTRTLVVTFALFCMINLSVMPAWAGTNGRMGGSFGRSDRFRSPAITRTIRPSNPAGTSRTLAPKYRTIRAPIRNYNRSYRNYHSASGEQAQGEGVAILSNSDGSTTVVRKVNTHPYATSKYSASDVVLVSGVTAVVANGVIKGRANRDKYDNDDTSEYPLGPGISVWRLTACLNVPNTNDPSSIVRRLQKLAETTSTETRKGLQTILADTSLELLRQLEKGSVASVEAQYDHYRSSDEAEVRAQRQFSRISTKQRSKFEKESLSSYNGRVVRDDSEEEGRVEGTSSLALVQIHIVIEGNMMKPFGVRQTETKKSLQDALLQLSGDLNAVEDCVLSGEVLWSPQQLEQNEVLTEEDIYASHPMLWPVDYSTM</sequence>
<gene>
    <name evidence="2" type="ORF">PDEL1432_LOCUS3354</name>
</gene>
<dbReference type="InterPro" id="IPR010903">
    <property type="entry name" value="DUF1517"/>
</dbReference>
<dbReference type="PANTHER" id="PTHR33975:SF2">
    <property type="entry name" value="MYELIN-ASSOCIATED OLIGODENDROCYTE BASIC PROTEIN"/>
    <property type="match status" value="1"/>
</dbReference>